<accession>A0A1H3CAL8</accession>
<dbReference type="RefSeq" id="WP_090123713.1">
    <property type="nucleotide sequence ID" value="NZ_FNNJ01000006.1"/>
</dbReference>
<name>A0A1H3CAL8_9FLAO</name>
<evidence type="ECO:0000313" key="2">
    <source>
        <dbReference type="EMBL" id="SDX51090.1"/>
    </source>
</evidence>
<feature type="domain" description="DUF4159" evidence="1">
    <location>
        <begin position="30"/>
        <end position="219"/>
    </location>
</feature>
<dbReference type="Gene3D" id="3.40.50.12140">
    <property type="entry name" value="Domain of unknown function DUF4159"/>
    <property type="match status" value="1"/>
</dbReference>
<evidence type="ECO:0000313" key="3">
    <source>
        <dbReference type="Proteomes" id="UP000199595"/>
    </source>
</evidence>
<keyword evidence="3" id="KW-1185">Reference proteome</keyword>
<organism evidence="2 3">
    <name type="scientific">Lutibacter oricola</name>
    <dbReference type="NCBI Taxonomy" id="762486"/>
    <lineage>
        <taxon>Bacteria</taxon>
        <taxon>Pseudomonadati</taxon>
        <taxon>Bacteroidota</taxon>
        <taxon>Flavobacteriia</taxon>
        <taxon>Flavobacteriales</taxon>
        <taxon>Flavobacteriaceae</taxon>
        <taxon>Lutibacter</taxon>
    </lineage>
</organism>
<evidence type="ECO:0000259" key="1">
    <source>
        <dbReference type="Pfam" id="PF13709"/>
    </source>
</evidence>
<sequence>MIKLQAIKNIVITLFFIVTNVVVIQAQQVGILKYNGGGDWYANPTAVPNLIEFCNETIHTSIKKNPETVEVGSLDLFNYPIVFLTGHGNILFSEDDIENLKNYLTAGGFLHISDNYGLDKFIRREMKRVFPNENFQEIPINHPIYNQHFKFNNGLPKIHEHDKKPAQGFGLFYKGRLVCYYDYESDLSDGWEDEEVHNNSYETREKALKMGSNIIEYAFKN</sequence>
<dbReference type="Pfam" id="PF13709">
    <property type="entry name" value="DUF4159"/>
    <property type="match status" value="1"/>
</dbReference>
<dbReference type="OrthoDB" id="9804083at2"/>
<protein>
    <recommendedName>
        <fullName evidence="1">DUF4159 domain-containing protein</fullName>
    </recommendedName>
</protein>
<dbReference type="EMBL" id="FNNJ01000006">
    <property type="protein sequence ID" value="SDX51090.1"/>
    <property type="molecule type" value="Genomic_DNA"/>
</dbReference>
<gene>
    <name evidence="2" type="ORF">SAMN05444411_106106</name>
</gene>
<reference evidence="3" key="1">
    <citation type="submission" date="2016-10" db="EMBL/GenBank/DDBJ databases">
        <authorList>
            <person name="Varghese N."/>
            <person name="Submissions S."/>
        </authorList>
    </citation>
    <scope>NUCLEOTIDE SEQUENCE [LARGE SCALE GENOMIC DNA]</scope>
    <source>
        <strain evidence="3">DSM 24956</strain>
    </source>
</reference>
<proteinExistence type="predicted"/>
<dbReference type="AlphaFoldDB" id="A0A1H3CAL8"/>
<dbReference type="STRING" id="762486.SAMN05444411_106106"/>
<dbReference type="InterPro" id="IPR025297">
    <property type="entry name" value="DUF4159"/>
</dbReference>
<dbReference type="Proteomes" id="UP000199595">
    <property type="component" value="Unassembled WGS sequence"/>
</dbReference>